<gene>
    <name evidence="1" type="ORF">NIOZUU157_00132</name>
</gene>
<accession>A0A7S9STK2</accession>
<evidence type="ECO:0000313" key="1">
    <source>
        <dbReference type="EMBL" id="QPI16249.1"/>
    </source>
</evidence>
<protein>
    <submittedName>
        <fullName evidence="1">Uncharacterized protein</fullName>
    </submittedName>
</protein>
<reference evidence="1" key="1">
    <citation type="submission" date="2020-08" db="EMBL/GenBank/DDBJ databases">
        <title>Bridging the membrane lipid divide: bacteria of the FCB group superphylum have the potential to synthesize archaeal ether lipids.</title>
        <authorList>
            <person name="Villanueva L."/>
            <person name="von Meijenfeldt F.A.B."/>
            <person name="Westbye A.B."/>
            <person name="Yadav S."/>
            <person name="Hopmans E.C."/>
            <person name="Dutilh B.E."/>
            <person name="Sinninghe Damste J.S."/>
        </authorList>
    </citation>
    <scope>NUCLEOTIDE SEQUENCE</scope>
    <source>
        <strain evidence="1">NIOZ-UU157</strain>
    </source>
</reference>
<dbReference type="EMBL" id="MW030546">
    <property type="protein sequence ID" value="QPI16249.1"/>
    <property type="molecule type" value="Genomic_DNA"/>
</dbReference>
<organism evidence="1">
    <name type="scientific">Virus NIOZ-UU157</name>
    <dbReference type="NCBI Taxonomy" id="2763269"/>
    <lineage>
        <taxon>Viruses</taxon>
    </lineage>
</organism>
<name>A0A7S9STK2_9VIRU</name>
<proteinExistence type="predicted"/>
<sequence length="235" mass="26526">MVSVDTVYQKVLALANKEQRGYITPQDFNLFANQAQMEIFEQYFYDTNIARKGQGNDTVYADVDDMLEEKLQIFETVDTASTTPAIGDYYPSFPNHMYRVHEIAVENYKAEILNTKDFNTCLNSGALIAPNIRRPIANIKNSTISVSTGGINLVTPTSIYYFRGPTKVNWTYVVINKQAMYDANPSTQDFELHPSEENQLINKILMLAGLANQQPDIMKAGQGMDMATKQQQPKI</sequence>